<dbReference type="SUPFAM" id="SSF52047">
    <property type="entry name" value="RNI-like"/>
    <property type="match status" value="1"/>
</dbReference>
<evidence type="ECO:0000313" key="1">
    <source>
        <dbReference type="EMBL" id="KAF9993896.1"/>
    </source>
</evidence>
<sequence>MTAHRGYTIKYPRPFQHRHRGAIKRVARVTKHVVRSVETAAGFVVNVASHPGNVAASALASLHRTADNRARLNRAGIDPDNLFSAQVVSDTHQKRAIEELLRDAANMNGHPNITGDLRGIVLENGRIILVCDRHRLHRDLYQAIRYNKMIIHIEPEYFEARERAGGTRFISIVHLFNDLGQIILQQKALTHLEIHGNSADSGVYAGLQAVLKLSSLETLHISGIPSFFQGKDTFMIPMKCRRLKDLALQGVLVNTEQAATNLRVLIEKTPDLMRLKVTLRQDSI</sequence>
<protein>
    <submittedName>
        <fullName evidence="1">Uncharacterized protein</fullName>
    </submittedName>
</protein>
<organism evidence="1 2">
    <name type="scientific">Modicella reniformis</name>
    <dbReference type="NCBI Taxonomy" id="1440133"/>
    <lineage>
        <taxon>Eukaryota</taxon>
        <taxon>Fungi</taxon>
        <taxon>Fungi incertae sedis</taxon>
        <taxon>Mucoromycota</taxon>
        <taxon>Mortierellomycotina</taxon>
        <taxon>Mortierellomycetes</taxon>
        <taxon>Mortierellales</taxon>
        <taxon>Mortierellaceae</taxon>
        <taxon>Modicella</taxon>
    </lineage>
</organism>
<dbReference type="OrthoDB" id="10443860at2759"/>
<dbReference type="Proteomes" id="UP000749646">
    <property type="component" value="Unassembled WGS sequence"/>
</dbReference>
<comment type="caution">
    <text evidence="1">The sequence shown here is derived from an EMBL/GenBank/DDBJ whole genome shotgun (WGS) entry which is preliminary data.</text>
</comment>
<gene>
    <name evidence="1" type="ORF">BGZ65_010518</name>
</gene>
<evidence type="ECO:0000313" key="2">
    <source>
        <dbReference type="Proteomes" id="UP000749646"/>
    </source>
</evidence>
<proteinExistence type="predicted"/>
<dbReference type="EMBL" id="JAAAHW010001710">
    <property type="protein sequence ID" value="KAF9993896.1"/>
    <property type="molecule type" value="Genomic_DNA"/>
</dbReference>
<reference evidence="1" key="1">
    <citation type="journal article" date="2020" name="Fungal Divers.">
        <title>Resolving the Mortierellaceae phylogeny through synthesis of multi-gene phylogenetics and phylogenomics.</title>
        <authorList>
            <person name="Vandepol N."/>
            <person name="Liber J."/>
            <person name="Desiro A."/>
            <person name="Na H."/>
            <person name="Kennedy M."/>
            <person name="Barry K."/>
            <person name="Grigoriev I.V."/>
            <person name="Miller A.N."/>
            <person name="O'Donnell K."/>
            <person name="Stajich J.E."/>
            <person name="Bonito G."/>
        </authorList>
    </citation>
    <scope>NUCLEOTIDE SEQUENCE</scope>
    <source>
        <strain evidence="1">MES-2147</strain>
    </source>
</reference>
<keyword evidence="2" id="KW-1185">Reference proteome</keyword>
<accession>A0A9P6MDH2</accession>
<name>A0A9P6MDH2_9FUNG</name>
<dbReference type="AlphaFoldDB" id="A0A9P6MDH2"/>